<evidence type="ECO:0000313" key="3">
    <source>
        <dbReference type="EMBL" id="KAG8226126.1"/>
    </source>
</evidence>
<accession>A0A8K0K0M0</accession>
<dbReference type="Proteomes" id="UP000792457">
    <property type="component" value="Unassembled WGS sequence"/>
</dbReference>
<dbReference type="OrthoDB" id="426386at2759"/>
<reference evidence="3" key="1">
    <citation type="submission" date="2013-04" db="EMBL/GenBank/DDBJ databases">
        <authorList>
            <person name="Qu J."/>
            <person name="Murali S.C."/>
            <person name="Bandaranaike D."/>
            <person name="Bellair M."/>
            <person name="Blankenburg K."/>
            <person name="Chao H."/>
            <person name="Dinh H."/>
            <person name="Doddapaneni H."/>
            <person name="Downs B."/>
            <person name="Dugan-Rocha S."/>
            <person name="Elkadiri S."/>
            <person name="Gnanaolivu R.D."/>
            <person name="Hernandez B."/>
            <person name="Javaid M."/>
            <person name="Jayaseelan J.C."/>
            <person name="Lee S."/>
            <person name="Li M."/>
            <person name="Ming W."/>
            <person name="Munidasa M."/>
            <person name="Muniz J."/>
            <person name="Nguyen L."/>
            <person name="Ongeri F."/>
            <person name="Osuji N."/>
            <person name="Pu L.-L."/>
            <person name="Puazo M."/>
            <person name="Qu C."/>
            <person name="Quiroz J."/>
            <person name="Raj R."/>
            <person name="Weissenberger G."/>
            <person name="Xin Y."/>
            <person name="Zou X."/>
            <person name="Han Y."/>
            <person name="Richards S."/>
            <person name="Worley K."/>
            <person name="Muzny D."/>
            <person name="Gibbs R."/>
        </authorList>
    </citation>
    <scope>NUCLEOTIDE SEQUENCE</scope>
    <source>
        <strain evidence="3">Sampled in the wild</strain>
    </source>
</reference>
<organism evidence="3 4">
    <name type="scientific">Ladona fulva</name>
    <name type="common">Scarce chaser dragonfly</name>
    <name type="synonym">Libellula fulva</name>
    <dbReference type="NCBI Taxonomy" id="123851"/>
    <lineage>
        <taxon>Eukaryota</taxon>
        <taxon>Metazoa</taxon>
        <taxon>Ecdysozoa</taxon>
        <taxon>Arthropoda</taxon>
        <taxon>Hexapoda</taxon>
        <taxon>Insecta</taxon>
        <taxon>Pterygota</taxon>
        <taxon>Palaeoptera</taxon>
        <taxon>Odonata</taxon>
        <taxon>Epiprocta</taxon>
        <taxon>Anisoptera</taxon>
        <taxon>Libelluloidea</taxon>
        <taxon>Libellulidae</taxon>
        <taxon>Ladona</taxon>
    </lineage>
</organism>
<keyword evidence="1" id="KW-1133">Transmembrane helix</keyword>
<evidence type="ECO:0000256" key="1">
    <source>
        <dbReference type="SAM" id="Phobius"/>
    </source>
</evidence>
<keyword evidence="1" id="KW-0812">Transmembrane</keyword>
<feature type="transmembrane region" description="Helical" evidence="1">
    <location>
        <begin position="261"/>
        <end position="284"/>
    </location>
</feature>
<proteinExistence type="predicted"/>
<keyword evidence="4" id="KW-1185">Reference proteome</keyword>
<feature type="transmembrane region" description="Helical" evidence="1">
    <location>
        <begin position="320"/>
        <end position="340"/>
    </location>
</feature>
<reference evidence="3" key="2">
    <citation type="submission" date="2017-10" db="EMBL/GenBank/DDBJ databases">
        <title>Ladona fulva Genome sequencing and assembly.</title>
        <authorList>
            <person name="Murali S."/>
            <person name="Richards S."/>
            <person name="Bandaranaike D."/>
            <person name="Bellair M."/>
            <person name="Blankenburg K."/>
            <person name="Chao H."/>
            <person name="Dinh H."/>
            <person name="Doddapaneni H."/>
            <person name="Dugan-Rocha S."/>
            <person name="Elkadiri S."/>
            <person name="Gnanaolivu R."/>
            <person name="Hernandez B."/>
            <person name="Skinner E."/>
            <person name="Javaid M."/>
            <person name="Lee S."/>
            <person name="Li M."/>
            <person name="Ming W."/>
            <person name="Munidasa M."/>
            <person name="Muniz J."/>
            <person name="Nguyen L."/>
            <person name="Hughes D."/>
            <person name="Osuji N."/>
            <person name="Pu L.-L."/>
            <person name="Puazo M."/>
            <person name="Qu C."/>
            <person name="Quiroz J."/>
            <person name="Raj R."/>
            <person name="Weissenberger G."/>
            <person name="Xin Y."/>
            <person name="Zou X."/>
            <person name="Han Y."/>
            <person name="Worley K."/>
            <person name="Muzny D."/>
            <person name="Gibbs R."/>
        </authorList>
    </citation>
    <scope>NUCLEOTIDE SEQUENCE</scope>
    <source>
        <strain evidence="3">Sampled in the wild</strain>
    </source>
</reference>
<sequence>MMSKHLLRILGDGKRILLASNSFCYSTVNRDNGHDGTPHLPNNVEEIDAGQKALFSPERSRDITGPNIDSHFQGPNVIPGAQGQQQTGEDAHIGAYDSSGFIHLNSVMQPNVPLTFESTTVGQGTSSNVGVGDHSNYVDVPPEGGHWTGGDKYLAEDRKNVHARGGIQGGERGSKPGTMPLIGINTPKSIMAVLGSLSLTQSYKQNIRWQSGNLLSFHQAYAIWPLKSISCYTYCTSANNSKLVDAPLSRKDKLKKAVKDYGATVIVFHVGISLLSLGGFYLAVSSGLDVVAIMQKIGLGDKAIAKEASTFALAYIVHKAFAPVRISITLTSTPFIVHYLRRVGFLKSHKKT</sequence>
<name>A0A8K0K0M0_LADFU</name>
<gene>
    <name evidence="3" type="ORF">J437_LFUL003273</name>
</gene>
<protein>
    <recommendedName>
        <fullName evidence="2">DUF1279 domain-containing protein</fullName>
    </recommendedName>
</protein>
<evidence type="ECO:0000259" key="2">
    <source>
        <dbReference type="Pfam" id="PF06916"/>
    </source>
</evidence>
<dbReference type="AlphaFoldDB" id="A0A8K0K0M0"/>
<dbReference type="EMBL" id="KZ308268">
    <property type="protein sequence ID" value="KAG8226126.1"/>
    <property type="molecule type" value="Genomic_DNA"/>
</dbReference>
<dbReference type="PANTHER" id="PTHR21377:SF0">
    <property type="entry name" value="PROTEIN FAM210B, MITOCHONDRIAL"/>
    <property type="match status" value="1"/>
</dbReference>
<dbReference type="InterPro" id="IPR045866">
    <property type="entry name" value="FAM210A/B-like"/>
</dbReference>
<dbReference type="PANTHER" id="PTHR21377">
    <property type="entry name" value="PROTEIN FAM210B, MITOCHONDRIAL"/>
    <property type="match status" value="1"/>
</dbReference>
<comment type="caution">
    <text evidence="3">The sequence shown here is derived from an EMBL/GenBank/DDBJ whole genome shotgun (WGS) entry which is preliminary data.</text>
</comment>
<evidence type="ECO:0000313" key="4">
    <source>
        <dbReference type="Proteomes" id="UP000792457"/>
    </source>
</evidence>
<dbReference type="GO" id="GO:0005739">
    <property type="term" value="C:mitochondrion"/>
    <property type="evidence" value="ECO:0007669"/>
    <property type="project" value="TreeGrafter"/>
</dbReference>
<feature type="domain" description="DUF1279" evidence="2">
    <location>
        <begin position="253"/>
        <end position="335"/>
    </location>
</feature>
<keyword evidence="1" id="KW-0472">Membrane</keyword>
<dbReference type="InterPro" id="IPR009688">
    <property type="entry name" value="FAM210A/B-like_dom"/>
</dbReference>
<dbReference type="Pfam" id="PF06916">
    <property type="entry name" value="FAM210A-B_dom"/>
    <property type="match status" value="1"/>
</dbReference>